<evidence type="ECO:0000256" key="1">
    <source>
        <dbReference type="ARBA" id="ARBA00004606"/>
    </source>
</evidence>
<dbReference type="PROSITE" id="PS01186">
    <property type="entry name" value="EGF_2"/>
    <property type="match status" value="1"/>
</dbReference>
<dbReference type="InterPro" id="IPR000742">
    <property type="entry name" value="EGF"/>
</dbReference>
<feature type="chain" id="PRO_5042049413" description="GH16 domain-containing protein" evidence="12">
    <location>
        <begin position="23"/>
        <end position="649"/>
    </location>
</feature>
<dbReference type="GO" id="GO:0005789">
    <property type="term" value="C:endoplasmic reticulum membrane"/>
    <property type="evidence" value="ECO:0007669"/>
    <property type="project" value="TreeGrafter"/>
</dbReference>
<keyword evidence="7" id="KW-1015">Disulfide bond</keyword>
<comment type="subcellular location">
    <subcellularLocation>
        <location evidence="1">Membrane</location>
        <topology evidence="1">Single-pass type II membrane protein</topology>
    </subcellularLocation>
</comment>
<keyword evidence="5 11" id="KW-1133">Transmembrane helix</keyword>
<feature type="compositionally biased region" description="Low complexity" evidence="10">
    <location>
        <begin position="87"/>
        <end position="96"/>
    </location>
</feature>
<evidence type="ECO:0000256" key="5">
    <source>
        <dbReference type="ARBA" id="ARBA00022989"/>
    </source>
</evidence>
<evidence type="ECO:0000259" key="13">
    <source>
        <dbReference type="PROSITE" id="PS51762"/>
    </source>
</evidence>
<evidence type="ECO:0000256" key="8">
    <source>
        <dbReference type="ARBA" id="ARBA00023180"/>
    </source>
</evidence>
<evidence type="ECO:0000313" key="15">
    <source>
        <dbReference type="Proteomes" id="UP001054902"/>
    </source>
</evidence>
<evidence type="ECO:0000256" key="4">
    <source>
        <dbReference type="ARBA" id="ARBA00022968"/>
    </source>
</evidence>
<evidence type="ECO:0000256" key="2">
    <source>
        <dbReference type="ARBA" id="ARBA00010962"/>
    </source>
</evidence>
<dbReference type="Pfam" id="PF03935">
    <property type="entry name" value="SKN1_KRE6_Sbg1"/>
    <property type="match status" value="2"/>
</dbReference>
<reference evidence="14 15" key="1">
    <citation type="journal article" date="2021" name="Sci. Rep.">
        <title>The genome of the diatom Chaetoceros tenuissimus carries an ancient integrated fragment of an extant virus.</title>
        <authorList>
            <person name="Hongo Y."/>
            <person name="Kimura K."/>
            <person name="Takaki Y."/>
            <person name="Yoshida Y."/>
            <person name="Baba S."/>
            <person name="Kobayashi G."/>
            <person name="Nagasaki K."/>
            <person name="Hano T."/>
            <person name="Tomaru Y."/>
        </authorList>
    </citation>
    <scope>NUCLEOTIDE SEQUENCE [LARGE SCALE GENOMIC DNA]</scope>
    <source>
        <strain evidence="14 15">NIES-3715</strain>
    </source>
</reference>
<dbReference type="Proteomes" id="UP001054902">
    <property type="component" value="Unassembled WGS sequence"/>
</dbReference>
<evidence type="ECO:0000256" key="7">
    <source>
        <dbReference type="ARBA" id="ARBA00023157"/>
    </source>
</evidence>
<evidence type="ECO:0000313" key="14">
    <source>
        <dbReference type="EMBL" id="GFH45037.1"/>
    </source>
</evidence>
<proteinExistence type="inferred from homology"/>
<evidence type="ECO:0000256" key="3">
    <source>
        <dbReference type="ARBA" id="ARBA00022692"/>
    </source>
</evidence>
<comment type="similarity">
    <text evidence="2">Belongs to the SKN1/KRE6 family.</text>
</comment>
<evidence type="ECO:0000256" key="10">
    <source>
        <dbReference type="SAM" id="MobiDB-lite"/>
    </source>
</evidence>
<feature type="transmembrane region" description="Helical" evidence="11">
    <location>
        <begin position="618"/>
        <end position="637"/>
    </location>
</feature>
<gene>
    <name evidence="14" type="ORF">CTEN210_01511</name>
</gene>
<sequence>MKNNSTILGFLLILQSAYLVHADWIDPDTPPAAHYTRPRPGPPPKQIIEKKKKSVIENKVDKTPSSPTQEPLPTAKPSESPTPSPSQSPTLHPTSSNTNGPTFSKDQRKFKLVFSDEFNIDGRQFHDGSDPKWTALDKNDYTNGALHYYSPDNAYTENGDLIIKSEAKSTTFAGFNDTSGKDEVSTKNFKSAMLQTWNKFCFTGGIAEAEIQLPGKHDVGGLWPAFWLLGNIARHTYVGSTNHVWPWSSNVCTDKSRHAQRINGCMKAQHYGLKRGVGRGAPEIDIFEVQAGSTKANQGAFLESPVGQPFASTSFQVAPGRPDNRPAGWPGPGQWYEGLTGGFNTSLNILFHGDYNHFRGDPDEKDYWSDAISFNHQLDERHFEKKFRYRVEWELPEEDRSTDGYIRWYINDHFVMEINGTGIVDADLGSTISTEPMYIIMNTAISKEWGFPSKCPSNCPCEKYDCHSKKFAEICGFSPNFCEMMKNETDVPKYKTNWVRVYQDPNNPKHKVGCSTPERPTKKYIEAHEELYKTKNDERPLKPISVGKGSCHVGATGVSAASCGGLTRGVCSPERICECRAGWTGPHCLVRAGFDPVIYEREDGWQDLGFQTPKFRLGGIWVSLIVVTASIIFLPILRRRLDEWKPLKL</sequence>
<dbReference type="Gene3D" id="2.60.120.200">
    <property type="match status" value="1"/>
</dbReference>
<accession>A0AAD3CF99</accession>
<dbReference type="InterPro" id="IPR000757">
    <property type="entry name" value="Beta-glucanase-like"/>
</dbReference>
<evidence type="ECO:0000256" key="9">
    <source>
        <dbReference type="ARBA" id="ARBA00023316"/>
    </source>
</evidence>
<dbReference type="AlphaFoldDB" id="A0AAD3CF99"/>
<keyword evidence="3 11" id="KW-0812">Transmembrane</keyword>
<feature type="domain" description="GH16" evidence="13">
    <location>
        <begin position="77"/>
        <end position="507"/>
    </location>
</feature>
<organism evidence="14 15">
    <name type="scientific">Chaetoceros tenuissimus</name>
    <dbReference type="NCBI Taxonomy" id="426638"/>
    <lineage>
        <taxon>Eukaryota</taxon>
        <taxon>Sar</taxon>
        <taxon>Stramenopiles</taxon>
        <taxon>Ochrophyta</taxon>
        <taxon>Bacillariophyta</taxon>
        <taxon>Coscinodiscophyceae</taxon>
        <taxon>Chaetocerotophycidae</taxon>
        <taxon>Chaetocerotales</taxon>
        <taxon>Chaetocerotaceae</taxon>
        <taxon>Chaetoceros</taxon>
    </lineage>
</organism>
<keyword evidence="8" id="KW-0325">Glycoprotein</keyword>
<keyword evidence="9" id="KW-0961">Cell wall biogenesis/degradation</keyword>
<feature type="signal peptide" evidence="12">
    <location>
        <begin position="1"/>
        <end position="22"/>
    </location>
</feature>
<dbReference type="PANTHER" id="PTHR31361:SF1">
    <property type="entry name" value="BETA-GLUCAN SYNTHESIS-ASSOCIATED PROTEIN KRE6-RELATED"/>
    <property type="match status" value="1"/>
</dbReference>
<dbReference type="GO" id="GO:0006078">
    <property type="term" value="P:(1-&gt;6)-beta-D-glucan biosynthetic process"/>
    <property type="evidence" value="ECO:0007669"/>
    <property type="project" value="TreeGrafter"/>
</dbReference>
<dbReference type="PANTHER" id="PTHR31361">
    <property type="entry name" value="BETA-GLUCAN SYNTHESIS-ASSOCIATED PROTEIN KRE6-RELATED"/>
    <property type="match status" value="1"/>
</dbReference>
<keyword evidence="12" id="KW-0732">Signal</keyword>
<evidence type="ECO:0000256" key="11">
    <source>
        <dbReference type="SAM" id="Phobius"/>
    </source>
</evidence>
<evidence type="ECO:0000256" key="6">
    <source>
        <dbReference type="ARBA" id="ARBA00023136"/>
    </source>
</evidence>
<keyword evidence="15" id="KW-1185">Reference proteome</keyword>
<dbReference type="PROSITE" id="PS51762">
    <property type="entry name" value="GH16_2"/>
    <property type="match status" value="1"/>
</dbReference>
<evidence type="ECO:0000256" key="12">
    <source>
        <dbReference type="SAM" id="SignalP"/>
    </source>
</evidence>
<protein>
    <recommendedName>
        <fullName evidence="13">GH16 domain-containing protein</fullName>
    </recommendedName>
</protein>
<dbReference type="InterPro" id="IPR005629">
    <property type="entry name" value="Skn1/Kre6/Sbg1"/>
</dbReference>
<comment type="caution">
    <text evidence="14">The sequence shown here is derived from an EMBL/GenBank/DDBJ whole genome shotgun (WGS) entry which is preliminary data.</text>
</comment>
<keyword evidence="4" id="KW-0735">Signal-anchor</keyword>
<dbReference type="GO" id="GO:0015926">
    <property type="term" value="F:glucosidase activity"/>
    <property type="evidence" value="ECO:0007669"/>
    <property type="project" value="TreeGrafter"/>
</dbReference>
<dbReference type="GO" id="GO:0005886">
    <property type="term" value="C:plasma membrane"/>
    <property type="evidence" value="ECO:0007669"/>
    <property type="project" value="TreeGrafter"/>
</dbReference>
<name>A0AAD3CF99_9STRA</name>
<feature type="region of interest" description="Disordered" evidence="10">
    <location>
        <begin position="28"/>
        <end position="105"/>
    </location>
</feature>
<dbReference type="InterPro" id="IPR013320">
    <property type="entry name" value="ConA-like_dom_sf"/>
</dbReference>
<keyword evidence="6 11" id="KW-0472">Membrane</keyword>
<dbReference type="SUPFAM" id="SSF49899">
    <property type="entry name" value="Concanavalin A-like lectins/glucanases"/>
    <property type="match status" value="1"/>
</dbReference>
<dbReference type="GO" id="GO:0071555">
    <property type="term" value="P:cell wall organization"/>
    <property type="evidence" value="ECO:0007669"/>
    <property type="project" value="UniProtKB-KW"/>
</dbReference>
<dbReference type="EMBL" id="BLLK01000020">
    <property type="protein sequence ID" value="GFH45037.1"/>
    <property type="molecule type" value="Genomic_DNA"/>
</dbReference>
<dbReference type="PROSITE" id="PS00022">
    <property type="entry name" value="EGF_1"/>
    <property type="match status" value="1"/>
</dbReference>